<dbReference type="Proteomes" id="UP000606721">
    <property type="component" value="Unassembled WGS sequence"/>
</dbReference>
<reference evidence="1 2" key="1">
    <citation type="journal article" date="2020" name="ISME J.">
        <title>Comparative genomics reveals insights into cyanobacterial evolution and habitat adaptation.</title>
        <authorList>
            <person name="Chen M.Y."/>
            <person name="Teng W.K."/>
            <person name="Zhao L."/>
            <person name="Hu C.X."/>
            <person name="Zhou Y.K."/>
            <person name="Han B.P."/>
            <person name="Song L.R."/>
            <person name="Shu W.S."/>
        </authorList>
    </citation>
    <scope>NUCLEOTIDE SEQUENCE [LARGE SCALE GENOMIC DNA]</scope>
    <source>
        <strain evidence="1 2">FACHB-1040</strain>
    </source>
</reference>
<dbReference type="RefSeq" id="WP_053538671.1">
    <property type="nucleotide sequence ID" value="NZ_JACJQT010000009.1"/>
</dbReference>
<gene>
    <name evidence="1" type="ORF">H6F99_05140</name>
</gene>
<organism evidence="1 2">
    <name type="scientific">Aphanizomenon flos-aquae FACHB-1040</name>
    <dbReference type="NCBI Taxonomy" id="2692887"/>
    <lineage>
        <taxon>Bacteria</taxon>
        <taxon>Bacillati</taxon>
        <taxon>Cyanobacteriota</taxon>
        <taxon>Cyanophyceae</taxon>
        <taxon>Nostocales</taxon>
        <taxon>Aphanizomenonaceae</taxon>
        <taxon>Aphanizomenon</taxon>
    </lineage>
</organism>
<evidence type="ECO:0000313" key="2">
    <source>
        <dbReference type="Proteomes" id="UP000606721"/>
    </source>
</evidence>
<protein>
    <submittedName>
        <fullName evidence="1">Uncharacterized protein</fullName>
    </submittedName>
</protein>
<evidence type="ECO:0000313" key="1">
    <source>
        <dbReference type="EMBL" id="MBD2277723.1"/>
    </source>
</evidence>
<accession>A0ABR8BS12</accession>
<keyword evidence="2" id="KW-1185">Reference proteome</keyword>
<dbReference type="EMBL" id="JACJQT010000009">
    <property type="protein sequence ID" value="MBD2277723.1"/>
    <property type="molecule type" value="Genomic_DNA"/>
</dbReference>
<proteinExistence type="predicted"/>
<name>A0ABR8BS12_APHFL</name>
<comment type="caution">
    <text evidence="1">The sequence shown here is derived from an EMBL/GenBank/DDBJ whole genome shotgun (WGS) entry which is preliminary data.</text>
</comment>
<sequence>MTLAYILTERDRDIVILQKLLPKNLIQDIKFIAGASSYRARSLASSLLATRKTPVALVIDADTNNESQVFEKQDLINYVLNQASSGIPFQVSLAVPEIESIFLQDKSLIEKIAKRKDPFNDLEWQFAQSNPKEFLEAILGKKHSLNDTILRNLNDDEIKILQQHPLIQKIKGFLSSVIEPSVAIN</sequence>